<protein>
    <recommendedName>
        <fullName evidence="3">Methyltransferase</fullName>
    </recommendedName>
</protein>
<accession>A0A6M3K5S5</accession>
<sequence>MKIRREWAMPNKNTFRCPPIWAFVDYYLQQSKVSVDPFARNFQGCTHTNDLNPNTSAQYHMDSLEFLKMIRNKGIRPDLVVFDPPYSPERLKKSYNNIGKKMTGTCALRCANWVQEKNILAEICSKNATALSFGWSSTGMGAKRGFSIEEILLVCHGGGHPDTICVAERKAAEQLAFELPEKQDPA</sequence>
<dbReference type="PROSITE" id="PS00092">
    <property type="entry name" value="N6_MTASE"/>
    <property type="match status" value="1"/>
</dbReference>
<dbReference type="Gene3D" id="3.40.50.150">
    <property type="entry name" value="Vaccinia Virus protein VP39"/>
    <property type="match status" value="1"/>
</dbReference>
<dbReference type="AlphaFoldDB" id="A0A6M3K5S5"/>
<dbReference type="InterPro" id="IPR002052">
    <property type="entry name" value="DNA_methylase_N6_adenine_CS"/>
</dbReference>
<evidence type="ECO:0008006" key="3">
    <source>
        <dbReference type="Google" id="ProtNLM"/>
    </source>
</evidence>
<dbReference type="GO" id="GO:0003676">
    <property type="term" value="F:nucleic acid binding"/>
    <property type="evidence" value="ECO:0007669"/>
    <property type="project" value="InterPro"/>
</dbReference>
<dbReference type="GO" id="GO:0008168">
    <property type="term" value="F:methyltransferase activity"/>
    <property type="evidence" value="ECO:0007669"/>
    <property type="project" value="InterPro"/>
</dbReference>
<dbReference type="SUPFAM" id="SSF53335">
    <property type="entry name" value="S-adenosyl-L-methionine-dependent methyltransferases"/>
    <property type="match status" value="1"/>
</dbReference>
<name>A0A6M3K5S5_9ZZZZ</name>
<organism evidence="1">
    <name type="scientific">viral metagenome</name>
    <dbReference type="NCBI Taxonomy" id="1070528"/>
    <lineage>
        <taxon>unclassified sequences</taxon>
        <taxon>metagenomes</taxon>
        <taxon>organismal metagenomes</taxon>
    </lineage>
</organism>
<dbReference type="InterPro" id="IPR029063">
    <property type="entry name" value="SAM-dependent_MTases_sf"/>
</dbReference>
<proteinExistence type="predicted"/>
<dbReference type="GO" id="GO:0032259">
    <property type="term" value="P:methylation"/>
    <property type="evidence" value="ECO:0007669"/>
    <property type="project" value="InterPro"/>
</dbReference>
<evidence type="ECO:0000313" key="2">
    <source>
        <dbReference type="EMBL" id="QJA89950.1"/>
    </source>
</evidence>
<evidence type="ECO:0000313" key="1">
    <source>
        <dbReference type="EMBL" id="QJA76195.1"/>
    </source>
</evidence>
<gene>
    <name evidence="1" type="ORF">MM415A01563_0013</name>
    <name evidence="2" type="ORF">MM415B02467_0012</name>
</gene>
<reference evidence="1" key="1">
    <citation type="submission" date="2020-03" db="EMBL/GenBank/DDBJ databases">
        <title>The deep terrestrial virosphere.</title>
        <authorList>
            <person name="Holmfeldt K."/>
            <person name="Nilsson E."/>
            <person name="Simone D."/>
            <person name="Lopez-Fernandez M."/>
            <person name="Wu X."/>
            <person name="de Brujin I."/>
            <person name="Lundin D."/>
            <person name="Andersson A."/>
            <person name="Bertilsson S."/>
            <person name="Dopson M."/>
        </authorList>
    </citation>
    <scope>NUCLEOTIDE SEQUENCE</scope>
    <source>
        <strain evidence="1">MM415A01563</strain>
        <strain evidence="2">MM415B02467</strain>
    </source>
</reference>
<dbReference type="EMBL" id="MT142880">
    <property type="protein sequence ID" value="QJA89950.1"/>
    <property type="molecule type" value="Genomic_DNA"/>
</dbReference>
<dbReference type="EMBL" id="MT142210">
    <property type="protein sequence ID" value="QJA76195.1"/>
    <property type="molecule type" value="Genomic_DNA"/>
</dbReference>